<reference evidence="1 2" key="1">
    <citation type="journal article" date="2016" name="Nat. Commun.">
        <title>Thousands of microbial genomes shed light on interconnected biogeochemical processes in an aquifer system.</title>
        <authorList>
            <person name="Anantharaman K."/>
            <person name="Brown C.T."/>
            <person name="Hug L.A."/>
            <person name="Sharon I."/>
            <person name="Castelle C.J."/>
            <person name="Probst A.J."/>
            <person name="Thomas B.C."/>
            <person name="Singh A."/>
            <person name="Wilkins M.J."/>
            <person name="Karaoz U."/>
            <person name="Brodie E.L."/>
            <person name="Williams K.H."/>
            <person name="Hubbard S.S."/>
            <person name="Banfield J.F."/>
        </authorList>
    </citation>
    <scope>NUCLEOTIDE SEQUENCE [LARGE SCALE GENOMIC DNA]</scope>
</reference>
<organism evidence="1 2">
    <name type="scientific">Candidatus Roizmanbacteria bacterium RIFCSPLOWO2_02_FULL_36_11</name>
    <dbReference type="NCBI Taxonomy" id="1802071"/>
    <lineage>
        <taxon>Bacteria</taxon>
        <taxon>Candidatus Roizmaniibacteriota</taxon>
    </lineage>
</organism>
<dbReference type="EMBL" id="MGAV01000012">
    <property type="protein sequence ID" value="OGK54929.1"/>
    <property type="molecule type" value="Genomic_DNA"/>
</dbReference>
<protein>
    <recommendedName>
        <fullName evidence="3">Glutamyl-tRNA amidotransferase</fullName>
    </recommendedName>
</protein>
<dbReference type="Proteomes" id="UP000177418">
    <property type="component" value="Unassembled WGS sequence"/>
</dbReference>
<dbReference type="InterPro" id="IPR003789">
    <property type="entry name" value="Asn/Gln_tRNA_amidoTrase-B-like"/>
</dbReference>
<evidence type="ECO:0000313" key="1">
    <source>
        <dbReference type="EMBL" id="OGK54929.1"/>
    </source>
</evidence>
<accession>A0A1F7JH33</accession>
<evidence type="ECO:0000313" key="2">
    <source>
        <dbReference type="Proteomes" id="UP000177418"/>
    </source>
</evidence>
<dbReference type="InterPro" id="IPR019004">
    <property type="entry name" value="YqeY/Aim41"/>
</dbReference>
<name>A0A1F7JH33_9BACT</name>
<dbReference type="AlphaFoldDB" id="A0A1F7JH33"/>
<dbReference type="Pfam" id="PF09424">
    <property type="entry name" value="YqeY"/>
    <property type="match status" value="1"/>
</dbReference>
<dbReference type="GO" id="GO:0016884">
    <property type="term" value="F:carbon-nitrogen ligase activity, with glutamine as amido-N-donor"/>
    <property type="evidence" value="ECO:0007669"/>
    <property type="project" value="InterPro"/>
</dbReference>
<dbReference type="Gene3D" id="1.10.1510.10">
    <property type="entry name" value="Uncharacterised protein YqeY/AIM41 PF09424, N-terminal domain"/>
    <property type="match status" value="1"/>
</dbReference>
<comment type="caution">
    <text evidence="1">The sequence shown here is derived from an EMBL/GenBank/DDBJ whole genome shotgun (WGS) entry which is preliminary data.</text>
</comment>
<dbReference type="PANTHER" id="PTHR28055:SF1">
    <property type="entry name" value="ALTERED INHERITANCE OF MITOCHONDRIA PROTEIN 41, MITOCHONDRIAL"/>
    <property type="match status" value="1"/>
</dbReference>
<gene>
    <name evidence="1" type="ORF">A3H78_00435</name>
</gene>
<evidence type="ECO:0008006" key="3">
    <source>
        <dbReference type="Google" id="ProtNLM"/>
    </source>
</evidence>
<proteinExistence type="predicted"/>
<dbReference type="SUPFAM" id="SSF89095">
    <property type="entry name" value="GatB/YqeY motif"/>
    <property type="match status" value="1"/>
</dbReference>
<dbReference type="InterPro" id="IPR042184">
    <property type="entry name" value="YqeY/Aim41_N"/>
</dbReference>
<sequence>MMLKNKIQLDLVTALKSKNTEVLSVLRLLMSAVKNKEIEIQKELSDDEIIAIIQKQVKELAEAKELFQKGNRNDLVVQNEKQIAILQCYLPQELSADELELKIKQIIDQNKDIYQKNPKAIIGICMRELKSKSSSDKIIAALNKIQSV</sequence>
<dbReference type="PANTHER" id="PTHR28055">
    <property type="entry name" value="ALTERED INHERITANCE OF MITOCHONDRIA PROTEIN 41, MITOCHONDRIAL"/>
    <property type="match status" value="1"/>
</dbReference>